<protein>
    <recommendedName>
        <fullName evidence="2">Collagenase NC10/endostatin domain-containing protein</fullName>
    </recommendedName>
</protein>
<proteinExistence type="predicted"/>
<name>A0A8C2G521_CYPCA</name>
<dbReference type="InterPro" id="IPR016186">
    <property type="entry name" value="C-type_lectin-like/link_sf"/>
</dbReference>
<dbReference type="Proteomes" id="UP000694701">
    <property type="component" value="Unplaced"/>
</dbReference>
<dbReference type="Ensembl" id="ENSCCRT00020070867.1">
    <property type="protein sequence ID" value="ENSCCRP00020064369.1"/>
    <property type="gene ID" value="ENSCCRG00020030348.1"/>
</dbReference>
<dbReference type="CDD" id="cd00247">
    <property type="entry name" value="Endostatin-like"/>
    <property type="match status" value="1"/>
</dbReference>
<dbReference type="AlphaFoldDB" id="A0A8C2G521"/>
<dbReference type="SUPFAM" id="SSF56436">
    <property type="entry name" value="C-type lectin-like"/>
    <property type="match status" value="1"/>
</dbReference>
<feature type="domain" description="Collagenase NC10/endostatin" evidence="2">
    <location>
        <begin position="122"/>
        <end position="290"/>
    </location>
</feature>
<dbReference type="Gene3D" id="3.10.100.10">
    <property type="entry name" value="Mannose-Binding Protein A, subunit A"/>
    <property type="match status" value="1"/>
</dbReference>
<reference evidence="3" key="1">
    <citation type="submission" date="2025-08" db="UniProtKB">
        <authorList>
            <consortium name="Ensembl"/>
        </authorList>
    </citation>
    <scope>IDENTIFICATION</scope>
</reference>
<accession>A0A8C2G521</accession>
<feature type="region of interest" description="Disordered" evidence="1">
    <location>
        <begin position="1"/>
        <end position="100"/>
    </location>
</feature>
<evidence type="ECO:0000256" key="1">
    <source>
        <dbReference type="SAM" id="MobiDB-lite"/>
    </source>
</evidence>
<feature type="compositionally biased region" description="Basic and acidic residues" evidence="1">
    <location>
        <begin position="60"/>
        <end position="90"/>
    </location>
</feature>
<evidence type="ECO:0000313" key="4">
    <source>
        <dbReference type="Proteomes" id="UP000694701"/>
    </source>
</evidence>
<dbReference type="Pfam" id="PF06482">
    <property type="entry name" value="Endostatin"/>
    <property type="match status" value="1"/>
</dbReference>
<feature type="compositionally biased region" description="Polar residues" evidence="1">
    <location>
        <begin position="10"/>
        <end position="20"/>
    </location>
</feature>
<dbReference type="InterPro" id="IPR016187">
    <property type="entry name" value="CTDL_fold"/>
</dbReference>
<dbReference type="InterPro" id="IPR010515">
    <property type="entry name" value="Collagenase_NC10/endostatin"/>
</dbReference>
<dbReference type="FunFam" id="3.10.100.10:FF:000008">
    <property type="entry name" value="collagen alpha-1(XVIII) chain isoform X1"/>
    <property type="match status" value="1"/>
</dbReference>
<organism evidence="3 4">
    <name type="scientific">Cyprinus carpio</name>
    <name type="common">Common carp</name>
    <dbReference type="NCBI Taxonomy" id="7962"/>
    <lineage>
        <taxon>Eukaryota</taxon>
        <taxon>Metazoa</taxon>
        <taxon>Chordata</taxon>
        <taxon>Craniata</taxon>
        <taxon>Vertebrata</taxon>
        <taxon>Euteleostomi</taxon>
        <taxon>Actinopterygii</taxon>
        <taxon>Neopterygii</taxon>
        <taxon>Teleostei</taxon>
        <taxon>Ostariophysi</taxon>
        <taxon>Cypriniformes</taxon>
        <taxon>Cyprinidae</taxon>
        <taxon>Cyprininae</taxon>
        <taxon>Cyprinus</taxon>
    </lineage>
</organism>
<evidence type="ECO:0000313" key="3">
    <source>
        <dbReference type="Ensembl" id="ENSCCRP00020064369.1"/>
    </source>
</evidence>
<evidence type="ECO:0000259" key="2">
    <source>
        <dbReference type="Pfam" id="PF06482"/>
    </source>
</evidence>
<sequence>MEAVEPPQLVQYSQDYPTISPQQGPPQPGAQYPVPLDPRLQPSYDPQHGYTFPHYSSPTDPRHSPSIDSIYQHHPDSRKHVPSSHPDHSAYPDSRYGRTHHHRPVIQESKLPAHTHTSGRALHLIALNSPQPGNMQGIKGVDHQCFLQAQAIGLKGTFRAFLSSRLQDLYSIVRQNNRELLPIVNLQDEELFSNWKSIFSGSEGKMNDNVRIYSFDGRDVLDDDAWPEKMVWHGSSPEGSRQTDSYCETWRTGGHAVTGMASSVQEGYLLQQLPRGCSSSFIVLCIENSYTAE</sequence>